<dbReference type="Gene3D" id="3.30.40.10">
    <property type="entry name" value="Zinc/RING finger domain, C3HC4 (zinc finger)"/>
    <property type="match status" value="1"/>
</dbReference>
<dbReference type="GO" id="GO:0016567">
    <property type="term" value="P:protein ubiquitination"/>
    <property type="evidence" value="ECO:0007669"/>
    <property type="project" value="TreeGrafter"/>
</dbReference>
<dbReference type="GO" id="GO:0008270">
    <property type="term" value="F:zinc ion binding"/>
    <property type="evidence" value="ECO:0007669"/>
    <property type="project" value="UniProtKB-KW"/>
</dbReference>
<dbReference type="InterPro" id="IPR037274">
    <property type="entry name" value="Znf_CHY_sf"/>
</dbReference>
<dbReference type="GO" id="GO:0005634">
    <property type="term" value="C:nucleus"/>
    <property type="evidence" value="ECO:0007669"/>
    <property type="project" value="TreeGrafter"/>
</dbReference>
<feature type="domain" description="CTCHY-type" evidence="7">
    <location>
        <begin position="115"/>
        <end position="179"/>
    </location>
</feature>
<evidence type="ECO:0000256" key="3">
    <source>
        <dbReference type="ARBA" id="ARBA00022833"/>
    </source>
</evidence>
<feature type="domain" description="CHY-type" evidence="6">
    <location>
        <begin position="37"/>
        <end position="113"/>
    </location>
</feature>
<evidence type="ECO:0000256" key="4">
    <source>
        <dbReference type="PROSITE-ProRule" id="PRU00601"/>
    </source>
</evidence>
<dbReference type="InterPro" id="IPR008913">
    <property type="entry name" value="Znf_CHY"/>
</dbReference>
<dbReference type="PROSITE" id="PS51270">
    <property type="entry name" value="ZF_CTCHY"/>
    <property type="match status" value="1"/>
</dbReference>
<dbReference type="GO" id="GO:0061630">
    <property type="term" value="F:ubiquitin protein ligase activity"/>
    <property type="evidence" value="ECO:0007669"/>
    <property type="project" value="TreeGrafter"/>
</dbReference>
<dbReference type="PANTHER" id="PTHR21319">
    <property type="entry name" value="RING FINGER AND CHY ZINC FINGER DOMAIN-CONTAINING PROTEIN 1"/>
    <property type="match status" value="1"/>
</dbReference>
<accession>A0A8J8NJT1</accession>
<dbReference type="InterPro" id="IPR013083">
    <property type="entry name" value="Znf_RING/FYVE/PHD"/>
</dbReference>
<keyword evidence="3" id="KW-0862">Zinc</keyword>
<evidence type="ECO:0000256" key="2">
    <source>
        <dbReference type="ARBA" id="ARBA00022771"/>
    </source>
</evidence>
<keyword evidence="1" id="KW-0479">Metal-binding</keyword>
<dbReference type="SUPFAM" id="SSF57850">
    <property type="entry name" value="RING/U-box"/>
    <property type="match status" value="1"/>
</dbReference>
<reference evidence="8" key="1">
    <citation type="submission" date="2019-06" db="EMBL/GenBank/DDBJ databases">
        <authorList>
            <person name="Zheng W."/>
        </authorList>
    </citation>
    <scope>NUCLEOTIDE SEQUENCE</scope>
    <source>
        <strain evidence="8">QDHG01</strain>
    </source>
</reference>
<evidence type="ECO:0000259" key="7">
    <source>
        <dbReference type="PROSITE" id="PS51270"/>
    </source>
</evidence>
<dbReference type="Pfam" id="PF05495">
    <property type="entry name" value="zf-CHY"/>
    <property type="match status" value="1"/>
</dbReference>
<dbReference type="Proteomes" id="UP000785679">
    <property type="component" value="Unassembled WGS sequence"/>
</dbReference>
<dbReference type="AlphaFoldDB" id="A0A8J8NJT1"/>
<keyword evidence="9" id="KW-1185">Reference proteome</keyword>
<dbReference type="PROSITE" id="PS51266">
    <property type="entry name" value="ZF_CHY"/>
    <property type="match status" value="1"/>
</dbReference>
<evidence type="ECO:0000259" key="5">
    <source>
        <dbReference type="PROSITE" id="PS50089"/>
    </source>
</evidence>
<name>A0A8J8NJT1_HALGN</name>
<dbReference type="SMART" id="SM00184">
    <property type="entry name" value="RING"/>
    <property type="match status" value="1"/>
</dbReference>
<dbReference type="EMBL" id="RRYP01014269">
    <property type="protein sequence ID" value="TNV76063.1"/>
    <property type="molecule type" value="Genomic_DNA"/>
</dbReference>
<feature type="domain" description="RING-type" evidence="5">
    <location>
        <begin position="180"/>
        <end position="223"/>
    </location>
</feature>
<organism evidence="8 9">
    <name type="scientific">Halteria grandinella</name>
    <dbReference type="NCBI Taxonomy" id="5974"/>
    <lineage>
        <taxon>Eukaryota</taxon>
        <taxon>Sar</taxon>
        <taxon>Alveolata</taxon>
        <taxon>Ciliophora</taxon>
        <taxon>Intramacronucleata</taxon>
        <taxon>Spirotrichea</taxon>
        <taxon>Stichotrichia</taxon>
        <taxon>Sporadotrichida</taxon>
        <taxon>Halteriidae</taxon>
        <taxon>Halteria</taxon>
    </lineage>
</organism>
<comment type="caution">
    <text evidence="8">The sequence shown here is derived from an EMBL/GenBank/DDBJ whole genome shotgun (WGS) entry which is preliminary data.</text>
</comment>
<dbReference type="GO" id="GO:0006511">
    <property type="term" value="P:ubiquitin-dependent protein catabolic process"/>
    <property type="evidence" value="ECO:0007669"/>
    <property type="project" value="TreeGrafter"/>
</dbReference>
<sequence>MQSSEDIIQEVEQVSQQLDDLVIAEVAQDQEKKAAQDEPMWEGCDHYRRACMKKCEECKEYFQCRLCHDDVKSLNEADPLKAHKFDRFSTKEIKCNICDTEQPPSQQCTCCSVIFARYYCENCKLWEDNIGRLLYHCDKCGICRAGGRENAVHCDTCGGCVSKAAEGIHKCLADNLKQDCPICVESLFSSRDGGVLLKCGHPIHTACYNDYVQAKNTECPVCRMPFK</sequence>
<evidence type="ECO:0000313" key="8">
    <source>
        <dbReference type="EMBL" id="TNV76063.1"/>
    </source>
</evidence>
<proteinExistence type="predicted"/>
<protein>
    <submittedName>
        <fullName evidence="8">Uncharacterized protein</fullName>
    </submittedName>
</protein>
<evidence type="ECO:0000256" key="1">
    <source>
        <dbReference type="ARBA" id="ARBA00022723"/>
    </source>
</evidence>
<dbReference type="OrthoDB" id="411372at2759"/>
<dbReference type="InterPro" id="IPR001841">
    <property type="entry name" value="Znf_RING"/>
</dbReference>
<dbReference type="PANTHER" id="PTHR21319:SF0">
    <property type="entry name" value="AND RING FINGER DOMAIN PROTEIN, PUTATIVE (AFU_ORTHOLOGUE AFUA_1G08900)-RELATED"/>
    <property type="match status" value="1"/>
</dbReference>
<keyword evidence="2 4" id="KW-0863">Zinc-finger</keyword>
<evidence type="ECO:0000259" key="6">
    <source>
        <dbReference type="PROSITE" id="PS51266"/>
    </source>
</evidence>
<dbReference type="SUPFAM" id="SSF161245">
    <property type="entry name" value="Zinc hairpin stack"/>
    <property type="match status" value="1"/>
</dbReference>
<dbReference type="SUPFAM" id="SSF161219">
    <property type="entry name" value="CHY zinc finger-like"/>
    <property type="match status" value="1"/>
</dbReference>
<dbReference type="Pfam" id="PF13639">
    <property type="entry name" value="zf-RING_2"/>
    <property type="match status" value="1"/>
</dbReference>
<dbReference type="PROSITE" id="PS50089">
    <property type="entry name" value="ZF_RING_2"/>
    <property type="match status" value="1"/>
</dbReference>
<dbReference type="InterPro" id="IPR037275">
    <property type="entry name" value="Znf_CTCHY_sf"/>
</dbReference>
<evidence type="ECO:0000313" key="9">
    <source>
        <dbReference type="Proteomes" id="UP000785679"/>
    </source>
</evidence>
<gene>
    <name evidence="8" type="ORF">FGO68_gene5505</name>
</gene>
<dbReference type="InterPro" id="IPR017921">
    <property type="entry name" value="Znf_CTCHY"/>
</dbReference>